<accession>A0A1M4ZAY4</accession>
<dbReference type="RefSeq" id="WP_073155444.1">
    <property type="nucleotide sequence ID" value="NZ_FQVL01000008.1"/>
</dbReference>
<evidence type="ECO:0000256" key="1">
    <source>
        <dbReference type="ARBA" id="ARBA00004127"/>
    </source>
</evidence>
<dbReference type="Pfam" id="PF06803">
    <property type="entry name" value="DUF1232"/>
    <property type="match status" value="1"/>
</dbReference>
<dbReference type="AlphaFoldDB" id="A0A1M4ZAY4"/>
<dbReference type="InterPro" id="IPR010652">
    <property type="entry name" value="DUF1232"/>
</dbReference>
<evidence type="ECO:0000256" key="2">
    <source>
        <dbReference type="ARBA" id="ARBA00022692"/>
    </source>
</evidence>
<feature type="domain" description="DUF1232" evidence="6">
    <location>
        <begin position="33"/>
        <end position="69"/>
    </location>
</feature>
<gene>
    <name evidence="7" type="ORF">SAMN05444392_108142</name>
</gene>
<proteinExistence type="predicted"/>
<name>A0A1M4ZAY4_9BACL</name>
<keyword evidence="3 5" id="KW-1133">Transmembrane helix</keyword>
<evidence type="ECO:0000259" key="6">
    <source>
        <dbReference type="Pfam" id="PF06803"/>
    </source>
</evidence>
<evidence type="ECO:0000256" key="5">
    <source>
        <dbReference type="SAM" id="Phobius"/>
    </source>
</evidence>
<keyword evidence="4 5" id="KW-0472">Membrane</keyword>
<evidence type="ECO:0000256" key="3">
    <source>
        <dbReference type="ARBA" id="ARBA00022989"/>
    </source>
</evidence>
<dbReference type="Proteomes" id="UP000184476">
    <property type="component" value="Unassembled WGS sequence"/>
</dbReference>
<comment type="subcellular location">
    <subcellularLocation>
        <location evidence="1">Endomembrane system</location>
        <topology evidence="1">Multi-pass membrane protein</topology>
    </subcellularLocation>
</comment>
<evidence type="ECO:0000313" key="8">
    <source>
        <dbReference type="Proteomes" id="UP000184476"/>
    </source>
</evidence>
<feature type="transmembrane region" description="Helical" evidence="5">
    <location>
        <begin position="31"/>
        <end position="52"/>
    </location>
</feature>
<keyword evidence="2 5" id="KW-0812">Transmembrane</keyword>
<reference evidence="7 8" key="1">
    <citation type="submission" date="2016-11" db="EMBL/GenBank/DDBJ databases">
        <authorList>
            <person name="Jaros S."/>
            <person name="Januszkiewicz K."/>
            <person name="Wedrychowicz H."/>
        </authorList>
    </citation>
    <scope>NUCLEOTIDE SEQUENCE [LARGE SCALE GENOMIC DNA]</scope>
    <source>
        <strain evidence="7 8">DSM 44666</strain>
    </source>
</reference>
<keyword evidence="8" id="KW-1185">Reference proteome</keyword>
<evidence type="ECO:0000313" key="7">
    <source>
        <dbReference type="EMBL" id="SHF15174.1"/>
    </source>
</evidence>
<organism evidence="7 8">
    <name type="scientific">Seinonella peptonophila</name>
    <dbReference type="NCBI Taxonomy" id="112248"/>
    <lineage>
        <taxon>Bacteria</taxon>
        <taxon>Bacillati</taxon>
        <taxon>Bacillota</taxon>
        <taxon>Bacilli</taxon>
        <taxon>Bacillales</taxon>
        <taxon>Thermoactinomycetaceae</taxon>
        <taxon>Seinonella</taxon>
    </lineage>
</organism>
<dbReference type="EMBL" id="FQVL01000008">
    <property type="protein sequence ID" value="SHF15174.1"/>
    <property type="molecule type" value="Genomic_DNA"/>
</dbReference>
<evidence type="ECO:0000256" key="4">
    <source>
        <dbReference type="ARBA" id="ARBA00023136"/>
    </source>
</evidence>
<dbReference type="GO" id="GO:0012505">
    <property type="term" value="C:endomembrane system"/>
    <property type="evidence" value="ECO:0007669"/>
    <property type="project" value="UniProtKB-SubCell"/>
</dbReference>
<feature type="transmembrane region" description="Helical" evidence="5">
    <location>
        <begin position="64"/>
        <end position="83"/>
    </location>
</feature>
<sequence>MEIKQWKSGVNKLKEEIFTLYYAYQNPDTPIFAKLVTILVVAYAFSPIDLIPDFIPILGYLDDFILLPFGVLLAIKLIPQNILDQSRKRAHTRLSTKKPKNWVAGTIFLLIWIILLSGLVYYLYNTFGY</sequence>
<protein>
    <recommendedName>
        <fullName evidence="6">DUF1232 domain-containing protein</fullName>
    </recommendedName>
</protein>
<dbReference type="OrthoDB" id="9800202at2"/>
<feature type="transmembrane region" description="Helical" evidence="5">
    <location>
        <begin position="103"/>
        <end position="124"/>
    </location>
</feature>